<dbReference type="GO" id="GO:0004368">
    <property type="term" value="F:glycerol-3-phosphate dehydrogenase (quinone) activity"/>
    <property type="evidence" value="ECO:0007669"/>
    <property type="project" value="UniProtKB-EC"/>
</dbReference>
<keyword evidence="4" id="KW-1185">Reference proteome</keyword>
<dbReference type="Pfam" id="PF01266">
    <property type="entry name" value="DAO"/>
    <property type="match status" value="1"/>
</dbReference>
<dbReference type="Proteomes" id="UP000254978">
    <property type="component" value="Unassembled WGS sequence"/>
</dbReference>
<dbReference type="InterPro" id="IPR006076">
    <property type="entry name" value="FAD-dep_OxRdtase"/>
</dbReference>
<dbReference type="Gene3D" id="1.10.10.1100">
    <property type="entry name" value="BFD-like [2Fe-2S]-binding domain"/>
    <property type="match status" value="1"/>
</dbReference>
<accession>A0A378THW7</accession>
<proteinExistence type="predicted"/>
<dbReference type="InterPro" id="IPR041854">
    <property type="entry name" value="BFD-like_2Fe2S-bd_dom_sf"/>
</dbReference>
<organism evidence="3 4">
    <name type="scientific">Mycolicibacterium tokaiense</name>
    <dbReference type="NCBI Taxonomy" id="39695"/>
    <lineage>
        <taxon>Bacteria</taxon>
        <taxon>Bacillati</taxon>
        <taxon>Actinomycetota</taxon>
        <taxon>Actinomycetes</taxon>
        <taxon>Mycobacteriales</taxon>
        <taxon>Mycobacteriaceae</taxon>
        <taxon>Mycolicibacterium</taxon>
    </lineage>
</organism>
<evidence type="ECO:0000259" key="2">
    <source>
        <dbReference type="Pfam" id="PF04324"/>
    </source>
</evidence>
<dbReference type="PANTHER" id="PTHR42720:SF1">
    <property type="entry name" value="GLYCEROL 3-PHOSPHATE OXIDASE"/>
    <property type="match status" value="1"/>
</dbReference>
<dbReference type="Gene3D" id="3.30.9.10">
    <property type="entry name" value="D-Amino Acid Oxidase, subunit A, domain 2"/>
    <property type="match status" value="1"/>
</dbReference>
<dbReference type="Gene3D" id="3.50.50.60">
    <property type="entry name" value="FAD/NAD(P)-binding domain"/>
    <property type="match status" value="1"/>
</dbReference>
<dbReference type="AlphaFoldDB" id="A0A378THW7"/>
<sequence>MRARWVVNAAGLGADKVDALFGHRRFTVTPRRGELIVYDKLARALVDKIVLPVPTSRGKGVLVSPTIYGNVMLGPTSEDLTDRSATATSETGFEFLLEKGRVLMPELLAEEVTATYAGLRAAIDHPDYLIDTDAEQQYLLVGGIRSTGLTSGMAVAEHVRDQLLSAGMELVTRTDLPDPPAMPNLGEAFPRPYQQADRIAADPAYGRIVCFCERVTEGEVRDACHSVIPPTTLEGLRRRTRVMNGRCQAFFCGAEVQALLEGNRS</sequence>
<dbReference type="CDD" id="cd19946">
    <property type="entry name" value="GlpA-like_Fer2_BFD-like"/>
    <property type="match status" value="1"/>
</dbReference>
<protein>
    <submittedName>
        <fullName evidence="3">FAD dependent oxidoreductase</fullName>
        <ecNumber evidence="3">1.1.5.3</ecNumber>
    </submittedName>
</protein>
<dbReference type="PANTHER" id="PTHR42720">
    <property type="entry name" value="GLYCEROL-3-PHOSPHATE DEHYDROGENASE"/>
    <property type="match status" value="1"/>
</dbReference>
<dbReference type="InterPro" id="IPR007419">
    <property type="entry name" value="BFD-like_2Fe2S-bd_dom"/>
</dbReference>
<keyword evidence="3" id="KW-0560">Oxidoreductase</keyword>
<dbReference type="Pfam" id="PF04324">
    <property type="entry name" value="Fer2_BFD"/>
    <property type="match status" value="1"/>
</dbReference>
<dbReference type="EMBL" id="UGQT01000001">
    <property type="protein sequence ID" value="STZ59393.1"/>
    <property type="molecule type" value="Genomic_DNA"/>
</dbReference>
<evidence type="ECO:0000313" key="4">
    <source>
        <dbReference type="Proteomes" id="UP000254978"/>
    </source>
</evidence>
<dbReference type="InterPro" id="IPR036188">
    <property type="entry name" value="FAD/NAD-bd_sf"/>
</dbReference>
<evidence type="ECO:0000313" key="3">
    <source>
        <dbReference type="EMBL" id="STZ59393.1"/>
    </source>
</evidence>
<dbReference type="SUPFAM" id="SSF54373">
    <property type="entry name" value="FAD-linked reductases, C-terminal domain"/>
    <property type="match status" value="1"/>
</dbReference>
<reference evidence="3 4" key="1">
    <citation type="submission" date="2018-06" db="EMBL/GenBank/DDBJ databases">
        <authorList>
            <consortium name="Pathogen Informatics"/>
            <person name="Doyle S."/>
        </authorList>
    </citation>
    <scope>NUCLEOTIDE SEQUENCE [LARGE SCALE GENOMIC DNA]</scope>
    <source>
        <strain evidence="3 4">NCTC10821</strain>
    </source>
</reference>
<feature type="domain" description="FAD dependent oxidoreductase" evidence="1">
    <location>
        <begin position="3"/>
        <end position="161"/>
    </location>
</feature>
<gene>
    <name evidence="3" type="primary">glpA_2</name>
    <name evidence="3" type="ORF">NCTC10821_02923</name>
</gene>
<evidence type="ECO:0000259" key="1">
    <source>
        <dbReference type="Pfam" id="PF01266"/>
    </source>
</evidence>
<name>A0A378THW7_9MYCO</name>
<feature type="domain" description="BFD-like [2Fe-2S]-binding" evidence="2">
    <location>
        <begin position="208"/>
        <end position="261"/>
    </location>
</feature>
<dbReference type="EC" id="1.1.5.3" evidence="3"/>
<dbReference type="InterPro" id="IPR052745">
    <property type="entry name" value="G3P_Oxidase/Oxidoreductase"/>
</dbReference>